<name>A0A6J4QSE8_9ACTN</name>
<reference evidence="2" key="1">
    <citation type="submission" date="2020-02" db="EMBL/GenBank/DDBJ databases">
        <authorList>
            <person name="Meier V. D."/>
        </authorList>
    </citation>
    <scope>NUCLEOTIDE SEQUENCE</scope>
    <source>
        <strain evidence="2">AVDCRST_MAG01</strain>
    </source>
</reference>
<proteinExistence type="predicted"/>
<feature type="transmembrane region" description="Helical" evidence="1">
    <location>
        <begin position="210"/>
        <end position="227"/>
    </location>
</feature>
<feature type="transmembrane region" description="Helical" evidence="1">
    <location>
        <begin position="12"/>
        <end position="31"/>
    </location>
</feature>
<evidence type="ECO:0000313" key="2">
    <source>
        <dbReference type="EMBL" id="CAA9453672.1"/>
    </source>
</evidence>
<sequence length="267" mass="27082">MGNGAKRDLARQAANAAGAVFQALAGVFFVLNLSSESVAGGGGSTLIDPAGFAFFVWAPILLLSLAYAAYQALPSRRGDALLRRVGWPLAGAFFVNGLWEVASPLGRLGIAQVLIAVLLAFLAVAYFRLVRSGRGSLGRADRWLVAVPVGVYFGWITAANAVSLTSLASRSGLVDGGGLGGALIGAALLLVGGAVAAAVVRVGKAGVPHAYLAYGATFLWALLGVVANQYQASSLTTATAVVCAALVAWALLGGPWGGTFRAPAAQR</sequence>
<protein>
    <recommendedName>
        <fullName evidence="3">Tryptophan-rich sensory protein</fullName>
    </recommendedName>
</protein>
<evidence type="ECO:0000256" key="1">
    <source>
        <dbReference type="SAM" id="Phobius"/>
    </source>
</evidence>
<feature type="transmembrane region" description="Helical" evidence="1">
    <location>
        <begin position="51"/>
        <end position="73"/>
    </location>
</feature>
<accession>A0A6J4QSE8</accession>
<organism evidence="2">
    <name type="scientific">uncultured Rubrobacteraceae bacterium</name>
    <dbReference type="NCBI Taxonomy" id="349277"/>
    <lineage>
        <taxon>Bacteria</taxon>
        <taxon>Bacillati</taxon>
        <taxon>Actinomycetota</taxon>
        <taxon>Rubrobacteria</taxon>
        <taxon>Rubrobacterales</taxon>
        <taxon>Rubrobacteraceae</taxon>
        <taxon>environmental samples</taxon>
    </lineage>
</organism>
<dbReference type="PANTHER" id="PTHR33802">
    <property type="entry name" value="SI:CH211-161H7.5-RELATED"/>
    <property type="match status" value="1"/>
</dbReference>
<evidence type="ECO:0008006" key="3">
    <source>
        <dbReference type="Google" id="ProtNLM"/>
    </source>
</evidence>
<feature type="transmembrane region" description="Helical" evidence="1">
    <location>
        <begin position="182"/>
        <end position="203"/>
    </location>
</feature>
<keyword evidence="1" id="KW-1133">Transmembrane helix</keyword>
<keyword evidence="1" id="KW-0472">Membrane</keyword>
<dbReference type="PANTHER" id="PTHR33802:SF1">
    <property type="entry name" value="XK-RELATED PROTEIN"/>
    <property type="match status" value="1"/>
</dbReference>
<gene>
    <name evidence="2" type="ORF">AVDCRST_MAG01-01-4890</name>
</gene>
<keyword evidence="1" id="KW-0812">Transmembrane</keyword>
<feature type="transmembrane region" description="Helical" evidence="1">
    <location>
        <begin position="85"/>
        <end position="102"/>
    </location>
</feature>
<dbReference type="AlphaFoldDB" id="A0A6J4QSE8"/>
<feature type="transmembrane region" description="Helical" evidence="1">
    <location>
        <begin position="233"/>
        <end position="252"/>
    </location>
</feature>
<feature type="transmembrane region" description="Helical" evidence="1">
    <location>
        <begin position="108"/>
        <end position="130"/>
    </location>
</feature>
<feature type="transmembrane region" description="Helical" evidence="1">
    <location>
        <begin position="142"/>
        <end position="162"/>
    </location>
</feature>
<dbReference type="EMBL" id="CADCUW010000637">
    <property type="protein sequence ID" value="CAA9453672.1"/>
    <property type="molecule type" value="Genomic_DNA"/>
</dbReference>